<comment type="caution">
    <text evidence="1">The sequence shown here is derived from an EMBL/GenBank/DDBJ whole genome shotgun (WGS) entry which is preliminary data.</text>
</comment>
<dbReference type="Proteomes" id="UP000094487">
    <property type="component" value="Unassembled WGS sequence"/>
</dbReference>
<accession>A0A1E3M3V7</accession>
<keyword evidence="2" id="KW-1185">Reference proteome</keyword>
<dbReference type="STRING" id="1888892.BFL28_09055"/>
<dbReference type="AlphaFoldDB" id="A0A1E3M3V7"/>
<protein>
    <submittedName>
        <fullName evidence="1">Uncharacterized protein</fullName>
    </submittedName>
</protein>
<evidence type="ECO:0000313" key="2">
    <source>
        <dbReference type="Proteomes" id="UP000094487"/>
    </source>
</evidence>
<reference evidence="1 2" key="1">
    <citation type="submission" date="2016-08" db="EMBL/GenBank/DDBJ databases">
        <title>Draft genome of the agarase producing Sphingomonas sp. MCT13.</title>
        <authorList>
            <person name="D'Andrea M.M."/>
            <person name="Rossolini G.M."/>
            <person name="Thaller M.C."/>
        </authorList>
    </citation>
    <scope>NUCLEOTIDE SEQUENCE [LARGE SCALE GENOMIC DNA]</scope>
    <source>
        <strain evidence="1 2">MCT13</strain>
    </source>
</reference>
<sequence>MKLKFHGTLAELRDLLAAYDIHGRWEAKPNGVHMMRHIGGGNVHWANGSKTLWLDGTFIGKAQLAARVETALMADPDS</sequence>
<evidence type="ECO:0000313" key="1">
    <source>
        <dbReference type="EMBL" id="ODP39760.1"/>
    </source>
</evidence>
<dbReference type="EMBL" id="MDDS01000003">
    <property type="protein sequence ID" value="ODP39760.1"/>
    <property type="molecule type" value="Genomic_DNA"/>
</dbReference>
<name>A0A1E3M3V7_9SPHN</name>
<organism evidence="1 2">
    <name type="scientific">Sphingomonas turrisvirgatae</name>
    <dbReference type="NCBI Taxonomy" id="1888892"/>
    <lineage>
        <taxon>Bacteria</taxon>
        <taxon>Pseudomonadati</taxon>
        <taxon>Pseudomonadota</taxon>
        <taxon>Alphaproteobacteria</taxon>
        <taxon>Sphingomonadales</taxon>
        <taxon>Sphingomonadaceae</taxon>
        <taxon>Sphingomonas</taxon>
    </lineage>
</organism>
<dbReference type="RefSeq" id="WP_069318715.1">
    <property type="nucleotide sequence ID" value="NZ_MDDS01000003.1"/>
</dbReference>
<gene>
    <name evidence="1" type="ORF">BFL28_09055</name>
</gene>
<dbReference type="OrthoDB" id="7605645at2"/>
<proteinExistence type="predicted"/>